<evidence type="ECO:0000313" key="2">
    <source>
        <dbReference type="Proteomes" id="UP000429607"/>
    </source>
</evidence>
<reference evidence="1 2" key="1">
    <citation type="submission" date="2018-09" db="EMBL/GenBank/DDBJ databases">
        <title>Genomic investigation of the strawberry pathogen Phytophthora fragariae indicates pathogenicity is determined by transcriptional variation in three key races.</title>
        <authorList>
            <person name="Adams T.M."/>
            <person name="Armitage A.D."/>
            <person name="Sobczyk M.K."/>
            <person name="Bates H.J."/>
            <person name="Dunwell J.M."/>
            <person name="Nellist C.F."/>
            <person name="Harrison R.J."/>
        </authorList>
    </citation>
    <scope>NUCLEOTIDE SEQUENCE [LARGE SCALE GENOMIC DNA]</scope>
    <source>
        <strain evidence="1 2">SCRP249</strain>
    </source>
</reference>
<proteinExistence type="predicted"/>
<protein>
    <submittedName>
        <fullName evidence="1">Uncharacterized protein</fullName>
    </submittedName>
</protein>
<dbReference type="Proteomes" id="UP000429607">
    <property type="component" value="Unassembled WGS sequence"/>
</dbReference>
<sequence length="109" mass="11759">MTIVNPKLLFIGWHQWPTRDIILAFQRTITNYVWHARFTDDTVTGRAWLNGHIAALPRSKGGLAIPDLKTELMALAAVTANNWAVEAGTVSHIIGDVVAGNGGKAVADA</sequence>
<name>A0A6A3GLA8_9STRA</name>
<organism evidence="1 2">
    <name type="scientific">Phytophthora rubi</name>
    <dbReference type="NCBI Taxonomy" id="129364"/>
    <lineage>
        <taxon>Eukaryota</taxon>
        <taxon>Sar</taxon>
        <taxon>Stramenopiles</taxon>
        <taxon>Oomycota</taxon>
        <taxon>Peronosporomycetes</taxon>
        <taxon>Peronosporales</taxon>
        <taxon>Peronosporaceae</taxon>
        <taxon>Phytophthora</taxon>
    </lineage>
</organism>
<feature type="non-terminal residue" evidence="1">
    <location>
        <position position="109"/>
    </location>
</feature>
<dbReference type="AlphaFoldDB" id="A0A6A3GLA8"/>
<comment type="caution">
    <text evidence="1">The sequence shown here is derived from an EMBL/GenBank/DDBJ whole genome shotgun (WGS) entry which is preliminary data.</text>
</comment>
<accession>A0A6A3GLA8</accession>
<evidence type="ECO:0000313" key="1">
    <source>
        <dbReference type="EMBL" id="KAE8957227.1"/>
    </source>
</evidence>
<dbReference type="EMBL" id="QXFV01008153">
    <property type="protein sequence ID" value="KAE8957227.1"/>
    <property type="molecule type" value="Genomic_DNA"/>
</dbReference>
<gene>
    <name evidence="1" type="ORF">PR001_g31453</name>
</gene>